<evidence type="ECO:0000256" key="3">
    <source>
        <dbReference type="ARBA" id="ARBA00023270"/>
    </source>
</evidence>
<keyword evidence="6" id="KW-1185">Reference proteome</keyword>
<evidence type="ECO:0000256" key="2">
    <source>
        <dbReference type="ARBA" id="ARBA00023239"/>
    </source>
</evidence>
<dbReference type="GO" id="GO:0009423">
    <property type="term" value="P:chorismate biosynthetic process"/>
    <property type="evidence" value="ECO:0007669"/>
    <property type="project" value="UniProtKB-UniRule"/>
</dbReference>
<feature type="binding site" evidence="4">
    <location>
        <position position="239"/>
    </location>
    <ligand>
        <name>3-dehydroquinate</name>
        <dbReference type="ChEBI" id="CHEBI:32364"/>
    </ligand>
</feature>
<feature type="binding site" evidence="4">
    <location>
        <begin position="53"/>
        <end position="55"/>
    </location>
    <ligand>
        <name>3-dehydroquinate</name>
        <dbReference type="ChEBI" id="CHEBI:32364"/>
    </ligand>
</feature>
<dbReference type="InterPro" id="IPR050146">
    <property type="entry name" value="Type-I_3-dehydroquinase"/>
</dbReference>
<feature type="binding site" evidence="4">
    <location>
        <position position="220"/>
    </location>
    <ligand>
        <name>3-dehydroquinate</name>
        <dbReference type="ChEBI" id="CHEBI:32364"/>
    </ligand>
</feature>
<dbReference type="Pfam" id="PF01487">
    <property type="entry name" value="DHquinase_I"/>
    <property type="match status" value="1"/>
</dbReference>
<comment type="function">
    <text evidence="4">Involved in the third step of the chorismate pathway, which leads to the biosynthesis of aromatic amino acids. Catalyzes the cis-dehydration of 3-dehydroquinate (DHQ) and introduces the first double bond of the aromatic ring to yield 3-dehydroshikimate.</text>
</comment>
<feature type="binding site" evidence="4">
    <location>
        <position position="89"/>
    </location>
    <ligand>
        <name>3-dehydroquinate</name>
        <dbReference type="ChEBI" id="CHEBI:32364"/>
    </ligand>
</feature>
<keyword evidence="2 4" id="KW-0456">Lyase</keyword>
<dbReference type="GO" id="GO:0008652">
    <property type="term" value="P:amino acid biosynthetic process"/>
    <property type="evidence" value="ECO:0007669"/>
    <property type="project" value="UniProtKB-KW"/>
</dbReference>
<dbReference type="InterPro" id="IPR013785">
    <property type="entry name" value="Aldolase_TIM"/>
</dbReference>
<dbReference type="FunFam" id="3.20.20.70:FF:000047">
    <property type="entry name" value="3-dehydroquinate dehydratase"/>
    <property type="match status" value="1"/>
</dbReference>
<feature type="active site" description="Proton donor/acceptor" evidence="4">
    <location>
        <position position="151"/>
    </location>
</feature>
<protein>
    <recommendedName>
        <fullName evidence="4">3-dehydroquinate dehydratase</fullName>
        <shortName evidence="4">3-dehydroquinase</shortName>
        <ecNumber evidence="4">4.2.1.10</ecNumber>
    </recommendedName>
    <alternativeName>
        <fullName evidence="4">Type I DHQase</fullName>
    </alternativeName>
    <alternativeName>
        <fullName evidence="4">Type I dehydroquinase</fullName>
        <shortName evidence="4">DHQ1</shortName>
    </alternativeName>
</protein>
<keyword evidence="4" id="KW-0057">Aromatic amino acid biosynthesis</keyword>
<keyword evidence="3 4" id="KW-0704">Schiff base</keyword>
<comment type="subunit">
    <text evidence="4">Homodimer.</text>
</comment>
<dbReference type="InterPro" id="IPR001381">
    <property type="entry name" value="DHquinase_I"/>
</dbReference>
<organism evidence="5 6">
    <name type="scientific">Candidatus Accumulibacter aalborgensis</name>
    <dbReference type="NCBI Taxonomy" id="1860102"/>
    <lineage>
        <taxon>Bacteria</taxon>
        <taxon>Pseudomonadati</taxon>
        <taxon>Pseudomonadota</taxon>
        <taxon>Betaproteobacteria</taxon>
        <taxon>Candidatus Accumulibacter</taxon>
    </lineage>
</organism>
<dbReference type="UniPathway" id="UPA00053">
    <property type="reaction ID" value="UER00086"/>
</dbReference>
<dbReference type="EMBL" id="FLQX01000145">
    <property type="protein sequence ID" value="SBT09028.1"/>
    <property type="molecule type" value="Genomic_DNA"/>
</dbReference>
<feature type="active site" description="Schiff-base intermediate with substrate" evidence="4">
    <location>
        <position position="178"/>
    </location>
</feature>
<reference evidence="5 6" key="1">
    <citation type="submission" date="2016-06" db="EMBL/GenBank/DDBJ databases">
        <authorList>
            <person name="Kjaerup R.B."/>
            <person name="Dalgaard T.S."/>
            <person name="Juul-Madsen H.R."/>
        </authorList>
    </citation>
    <scope>NUCLEOTIDE SEQUENCE [LARGE SCALE GENOMIC DNA]</scope>
    <source>
        <strain evidence="5">3</strain>
    </source>
</reference>
<dbReference type="STRING" id="1860102.ACCAA_660070"/>
<accession>A0A1A8XY98</accession>
<dbReference type="GO" id="GO:0009073">
    <property type="term" value="P:aromatic amino acid family biosynthetic process"/>
    <property type="evidence" value="ECO:0007669"/>
    <property type="project" value="UniProtKB-KW"/>
</dbReference>
<dbReference type="Proteomes" id="UP000199169">
    <property type="component" value="Unassembled WGS sequence"/>
</dbReference>
<evidence type="ECO:0000256" key="4">
    <source>
        <dbReference type="HAMAP-Rule" id="MF_00214"/>
    </source>
</evidence>
<comment type="caution">
    <text evidence="4">Lacks conserved residue(s) required for the propagation of feature annotation.</text>
</comment>
<name>A0A1A8XY98_9PROT</name>
<keyword evidence="4" id="KW-0028">Amino-acid biosynthesis</keyword>
<dbReference type="PANTHER" id="PTHR43699">
    <property type="entry name" value="3-DEHYDROQUINATE DEHYDRATASE"/>
    <property type="match status" value="1"/>
</dbReference>
<evidence type="ECO:0000313" key="6">
    <source>
        <dbReference type="Proteomes" id="UP000199169"/>
    </source>
</evidence>
<comment type="catalytic activity">
    <reaction evidence="1 4">
        <text>3-dehydroquinate = 3-dehydroshikimate + H2O</text>
        <dbReference type="Rhea" id="RHEA:21096"/>
        <dbReference type="ChEBI" id="CHEBI:15377"/>
        <dbReference type="ChEBI" id="CHEBI:16630"/>
        <dbReference type="ChEBI" id="CHEBI:32364"/>
        <dbReference type="EC" id="4.2.1.10"/>
    </reaction>
</comment>
<evidence type="ECO:0000313" key="5">
    <source>
        <dbReference type="EMBL" id="SBT09028.1"/>
    </source>
</evidence>
<proteinExistence type="inferred from homology"/>
<evidence type="ECO:0000256" key="1">
    <source>
        <dbReference type="ARBA" id="ARBA00001864"/>
    </source>
</evidence>
<dbReference type="Gene3D" id="3.20.20.70">
    <property type="entry name" value="Aldolase class I"/>
    <property type="match status" value="1"/>
</dbReference>
<gene>
    <name evidence="4 5" type="primary">aroD</name>
    <name evidence="5" type="ORF">ACCAA_660070</name>
</gene>
<dbReference type="AlphaFoldDB" id="A0A1A8XY98"/>
<dbReference type="EC" id="4.2.1.10" evidence="4"/>
<dbReference type="HAMAP" id="MF_00214">
    <property type="entry name" value="AroD"/>
    <property type="match status" value="1"/>
</dbReference>
<dbReference type="PANTHER" id="PTHR43699:SF1">
    <property type="entry name" value="3-DEHYDROQUINATE DEHYDRATASE"/>
    <property type="match status" value="1"/>
</dbReference>
<sequence length="263" mass="28185">MPGMRMTKTIEVGGGNVAGGKEPLICTPLVAIDERSLLRELAAVCAKQPDLIEWRVDFFSGIADTVRVVALARALRENAGGVPIIFTRRSTREGGEPTGISEEQVLALYEAVCETSCVDFVDCEMSSDALHFQAVRQAAQRAGIQLIASFHDFQQTPSAADIVARFVAMERAGADIAKVAAMPRAIDDVLTLLAATLEGNRQIRLPIISMSMGPYGSLSRLFGWAFGSSVTFAVGEQASAPGQVPIEDLRAVLEILQRALAPR</sequence>
<comment type="pathway">
    <text evidence="4">Metabolic intermediate biosynthesis; chorismate biosynthesis; chorismate from D-erythrose 4-phosphate and phosphoenolpyruvate: step 3/7.</text>
</comment>
<dbReference type="SUPFAM" id="SSF51569">
    <property type="entry name" value="Aldolase"/>
    <property type="match status" value="1"/>
</dbReference>
<feature type="binding site" evidence="4">
    <location>
        <position position="243"/>
    </location>
    <ligand>
        <name>3-dehydroquinate</name>
        <dbReference type="ChEBI" id="CHEBI:32364"/>
    </ligand>
</feature>
<dbReference type="CDD" id="cd00502">
    <property type="entry name" value="DHQase_I"/>
    <property type="match status" value="1"/>
</dbReference>
<dbReference type="NCBIfam" id="TIGR01093">
    <property type="entry name" value="aroD"/>
    <property type="match status" value="1"/>
</dbReference>
<dbReference type="GO" id="GO:0046279">
    <property type="term" value="P:3,4-dihydroxybenzoate biosynthetic process"/>
    <property type="evidence" value="ECO:0007669"/>
    <property type="project" value="TreeGrafter"/>
</dbReference>
<comment type="similarity">
    <text evidence="4">Belongs to the type-I 3-dehydroquinase family.</text>
</comment>
<dbReference type="GO" id="GO:0003855">
    <property type="term" value="F:3-dehydroquinate dehydratase activity"/>
    <property type="evidence" value="ECO:0007669"/>
    <property type="project" value="UniProtKB-UniRule"/>
</dbReference>